<feature type="region of interest" description="Disordered" evidence="2">
    <location>
        <begin position="926"/>
        <end position="1048"/>
    </location>
</feature>
<evidence type="ECO:0000313" key="3">
    <source>
        <dbReference type="EMBL" id="CAB3980826.1"/>
    </source>
</evidence>
<feature type="compositionally biased region" description="Basic and acidic residues" evidence="2">
    <location>
        <begin position="307"/>
        <end position="317"/>
    </location>
</feature>
<evidence type="ECO:0000256" key="2">
    <source>
        <dbReference type="SAM" id="MobiDB-lite"/>
    </source>
</evidence>
<dbReference type="SUPFAM" id="SSF74924">
    <property type="entry name" value="Cap-Gly domain"/>
    <property type="match status" value="1"/>
</dbReference>
<feature type="coiled-coil region" evidence="1">
    <location>
        <begin position="756"/>
        <end position="804"/>
    </location>
</feature>
<dbReference type="InterPro" id="IPR000938">
    <property type="entry name" value="CAP-Gly_domain"/>
</dbReference>
<dbReference type="Proteomes" id="UP001152795">
    <property type="component" value="Unassembled WGS sequence"/>
</dbReference>
<accession>A0A7D9HBW6</accession>
<feature type="compositionally biased region" description="Polar residues" evidence="2">
    <location>
        <begin position="378"/>
        <end position="390"/>
    </location>
</feature>
<feature type="compositionally biased region" description="Polar residues" evidence="2">
    <location>
        <begin position="1022"/>
        <end position="1036"/>
    </location>
</feature>
<feature type="compositionally biased region" description="Polar residues" evidence="2">
    <location>
        <begin position="153"/>
        <end position="187"/>
    </location>
</feature>
<feature type="compositionally biased region" description="Polar residues" evidence="2">
    <location>
        <begin position="501"/>
        <end position="530"/>
    </location>
</feature>
<evidence type="ECO:0000256" key="1">
    <source>
        <dbReference type="SAM" id="Coils"/>
    </source>
</evidence>
<comment type="caution">
    <text evidence="3">The sequence shown here is derived from an EMBL/GenBank/DDBJ whole genome shotgun (WGS) entry which is preliminary data.</text>
</comment>
<evidence type="ECO:0000313" key="4">
    <source>
        <dbReference type="Proteomes" id="UP001152795"/>
    </source>
</evidence>
<feature type="coiled-coil region" evidence="1">
    <location>
        <begin position="534"/>
        <end position="575"/>
    </location>
</feature>
<keyword evidence="1" id="KW-0175">Coiled coil</keyword>
<feature type="compositionally biased region" description="Low complexity" evidence="2">
    <location>
        <begin position="439"/>
        <end position="450"/>
    </location>
</feature>
<keyword evidence="4" id="KW-1185">Reference proteome</keyword>
<proteinExistence type="predicted"/>
<feature type="compositionally biased region" description="Polar residues" evidence="2">
    <location>
        <begin position="926"/>
        <end position="941"/>
    </location>
</feature>
<feature type="compositionally biased region" description="Basic and acidic residues" evidence="2">
    <location>
        <begin position="221"/>
        <end position="233"/>
    </location>
</feature>
<dbReference type="OrthoDB" id="306254at2759"/>
<feature type="compositionally biased region" description="Polar residues" evidence="2">
    <location>
        <begin position="199"/>
        <end position="209"/>
    </location>
</feature>
<feature type="coiled-coil region" evidence="1">
    <location>
        <begin position="607"/>
        <end position="641"/>
    </location>
</feature>
<dbReference type="EMBL" id="CACRXK020000327">
    <property type="protein sequence ID" value="CAB3980826.1"/>
    <property type="molecule type" value="Genomic_DNA"/>
</dbReference>
<gene>
    <name evidence="3" type="ORF">PACLA_8A087591</name>
</gene>
<organism evidence="3 4">
    <name type="scientific">Paramuricea clavata</name>
    <name type="common">Red gorgonian</name>
    <name type="synonym">Violescent sea-whip</name>
    <dbReference type="NCBI Taxonomy" id="317549"/>
    <lineage>
        <taxon>Eukaryota</taxon>
        <taxon>Metazoa</taxon>
        <taxon>Cnidaria</taxon>
        <taxon>Anthozoa</taxon>
        <taxon>Octocorallia</taxon>
        <taxon>Malacalcyonacea</taxon>
        <taxon>Plexauridae</taxon>
        <taxon>Paramuricea</taxon>
    </lineage>
</organism>
<feature type="compositionally biased region" description="Polar residues" evidence="2">
    <location>
        <begin position="239"/>
        <end position="263"/>
    </location>
</feature>
<feature type="compositionally biased region" description="Basic and acidic residues" evidence="2">
    <location>
        <begin position="1004"/>
        <end position="1013"/>
    </location>
</feature>
<feature type="coiled-coil region" evidence="1">
    <location>
        <begin position="679"/>
        <end position="727"/>
    </location>
</feature>
<protein>
    <submittedName>
        <fullName evidence="3">Uncharacterized protein</fullName>
    </submittedName>
</protein>
<feature type="compositionally biased region" description="Polar residues" evidence="2">
    <location>
        <begin position="334"/>
        <end position="347"/>
    </location>
</feature>
<dbReference type="Pfam" id="PF01302">
    <property type="entry name" value="CAP_GLY"/>
    <property type="match status" value="1"/>
</dbReference>
<name>A0A7D9HBW6_PARCT</name>
<reference evidence="3" key="1">
    <citation type="submission" date="2020-04" db="EMBL/GenBank/DDBJ databases">
        <authorList>
            <person name="Alioto T."/>
            <person name="Alioto T."/>
            <person name="Gomez Garrido J."/>
        </authorList>
    </citation>
    <scope>NUCLEOTIDE SEQUENCE</scope>
    <source>
        <strain evidence="3">A484AB</strain>
    </source>
</reference>
<sequence length="1177" mass="131558">MTFSTNTDTVRNFCDTLAGKVLTDALVNFKNESNNNILSDKVRTMNGRILTNHVDHLDNFKKLQENDLITSENAKNSSKNITTTLSSEKDNKKLGTIQEEVQDTNNSDSSGDEDVSSLTSDTDSDSDASLSNSSEEEVEFFPTKKSSKHNNIHSEQLGETIQSQDSGSLEGNSHDSGTNSKPSTSGAVVNGEITETHTEQNNSIIQTPNKLPRKLSPLGIESHRNRQNQKEQDQVDDNLMSNSGLQLMPSTNNYGELSTSGSSDVVIPSAQNPPDLIKGNLNSSGTVSDDSDLKDHARILAELQKIVQDDETHDGGHGNDGGQSKDGAIDEGGSTESVVKDSSQSNELKGRNDGGSNQVNTSTGGYGTQNGDHKTGGAKTNTDGTKSGFHNNKHHDGKSTTIAGNDHQNKLGQDGTINGYEDGAKLQTSTHGNGMSHHGNNSDSKSGDGSMLQGRGGTTSKTDQEKFDDGQFDGSYVGSKNDTTQGPRTNMKSKGIKTRADTSNSIHSTPNSSNTSLQTPTTQPTNFSNQDHSLENLERKLSNLQISNTEQTAEIRRLKALNQTLKAKFEKLEQSSGYHQNIEEKMLQRNQELEKHLLGMLKSQEIIFDMKENLKAASADNEKLTKDYKEAVKALEAVDKLFGQKDALVKKWKEATEESRQLVELLKKHNAEVGDLETVDKLKEQIVQLKDKVSKGEERNRRVDVKNEELNQQSRIWKEKYERENEHAIKLNFQLQEVTKELKNHQKLAGKRGRKNQILQLEITELKDTLKLAKEKLAENERRLKELERKHADTQEMYTKIIHEKEKQHSVLIKNSESYQKDLVSNIENAENVRKETHSLKESIVALEKEKIEVAEKLKNNEKSLEETLNKKAELSEQLATLQSDFEASKVEAVDNELYAEEQTVRLQELENQCRQLQHVLKQYIHSNGSPRNRRPSTAPNRYSYGKKLRPSQTWPSQLDMYRQLLSPPRGAPRRRKPSAKREARYKVQIMDKNNDSEDTFDDVTQKFDESSKRIAFHPNRPKSTYGNRSLSTNNNEDGDREHSGKDWVPKIVLVDSQKLEASSEHDSGSVSADQYAMQYVKLGDRVLFELAVDGKKQNIPGSVKYVGPVYHSNFKSGIYAGLKLDIPAGDTNGTIGDRLYFRCLKNHGKFIKVSHILAVQNPRTQQYTRVLPMAYK</sequence>
<dbReference type="InterPro" id="IPR036859">
    <property type="entry name" value="CAP-Gly_dom_sf"/>
</dbReference>
<dbReference type="Gene3D" id="2.30.30.190">
    <property type="entry name" value="CAP Gly-rich-like domain"/>
    <property type="match status" value="1"/>
</dbReference>
<dbReference type="AlphaFoldDB" id="A0A7D9HBW6"/>
<feature type="compositionally biased region" description="Low complexity" evidence="2">
    <location>
        <begin position="116"/>
        <end position="133"/>
    </location>
</feature>
<feature type="compositionally biased region" description="Polar residues" evidence="2">
    <location>
        <begin position="354"/>
        <end position="363"/>
    </location>
</feature>
<dbReference type="PROSITE" id="PS50245">
    <property type="entry name" value="CAP_GLY_2"/>
    <property type="match status" value="1"/>
</dbReference>
<feature type="compositionally biased region" description="Polar residues" evidence="2">
    <location>
        <begin position="478"/>
        <end position="492"/>
    </location>
</feature>
<feature type="region of interest" description="Disordered" evidence="2">
    <location>
        <begin position="100"/>
        <end position="530"/>
    </location>
</feature>
<dbReference type="SMART" id="SM01052">
    <property type="entry name" value="CAP_GLY"/>
    <property type="match status" value="1"/>
</dbReference>
<feature type="compositionally biased region" description="Basic and acidic residues" evidence="2">
    <location>
        <begin position="1038"/>
        <end position="1048"/>
    </location>
</feature>